<accession>A0A1N6G5B0</accession>
<gene>
    <name evidence="7" type="ORF">SAMN02743940_0558</name>
</gene>
<reference evidence="7 8" key="1">
    <citation type="submission" date="2016-12" db="EMBL/GenBank/DDBJ databases">
        <authorList>
            <person name="Song W.-J."/>
            <person name="Kurnit D.M."/>
        </authorList>
    </citation>
    <scope>NUCLEOTIDE SEQUENCE [LARGE SCALE GENOMIC DNA]</scope>
    <source>
        <strain evidence="7 8">ATCC 49181</strain>
    </source>
</reference>
<dbReference type="GO" id="GO:0046872">
    <property type="term" value="F:metal ion binding"/>
    <property type="evidence" value="ECO:0007669"/>
    <property type="project" value="UniProtKB-KW"/>
</dbReference>
<keyword evidence="5" id="KW-0732">Signal</keyword>
<dbReference type="GO" id="GO:0009055">
    <property type="term" value="F:electron transfer activity"/>
    <property type="evidence" value="ECO:0007669"/>
    <property type="project" value="InterPro"/>
</dbReference>
<evidence type="ECO:0000256" key="4">
    <source>
        <dbReference type="PROSITE-ProRule" id="PRU00433"/>
    </source>
</evidence>
<feature type="domain" description="Cytochrome c" evidence="6">
    <location>
        <begin position="186"/>
        <end position="267"/>
    </location>
</feature>
<keyword evidence="2 4" id="KW-0479">Metal-binding</keyword>
<evidence type="ECO:0000259" key="6">
    <source>
        <dbReference type="PROSITE" id="PS51007"/>
    </source>
</evidence>
<dbReference type="InterPro" id="IPR009056">
    <property type="entry name" value="Cyt_c-like_dom"/>
</dbReference>
<dbReference type="GO" id="GO:0020037">
    <property type="term" value="F:heme binding"/>
    <property type="evidence" value="ECO:0007669"/>
    <property type="project" value="InterPro"/>
</dbReference>
<protein>
    <recommendedName>
        <fullName evidence="6">Cytochrome c domain-containing protein</fullName>
    </recommendedName>
</protein>
<dbReference type="AlphaFoldDB" id="A0A1N6G5B0"/>
<dbReference type="InterPro" id="IPR036909">
    <property type="entry name" value="Cyt_c-like_dom_sf"/>
</dbReference>
<dbReference type="EMBL" id="FSRO01000001">
    <property type="protein sequence ID" value="SIO02729.1"/>
    <property type="molecule type" value="Genomic_DNA"/>
</dbReference>
<keyword evidence="8" id="KW-1185">Reference proteome</keyword>
<dbReference type="Gene3D" id="1.10.760.10">
    <property type="entry name" value="Cytochrome c-like domain"/>
    <property type="match status" value="1"/>
</dbReference>
<dbReference type="SUPFAM" id="SSF46626">
    <property type="entry name" value="Cytochrome c"/>
    <property type="match status" value="1"/>
</dbReference>
<evidence type="ECO:0000256" key="5">
    <source>
        <dbReference type="SAM" id="SignalP"/>
    </source>
</evidence>
<feature type="signal peptide" evidence="5">
    <location>
        <begin position="1"/>
        <end position="20"/>
    </location>
</feature>
<feature type="chain" id="PRO_5009936099" description="Cytochrome c domain-containing protein" evidence="5">
    <location>
        <begin position="21"/>
        <end position="270"/>
    </location>
</feature>
<sequence>MQINFFLILSLVLISCNAFSQREAESLDNTVVFLYKKNTYSVSKNKQADGLSELWSQITAKDPNSGDELIYKGYYLQPLVKLLKKQLHYKKIEAIQIKSLDGYVVRLTLKDIALKTPFLALDILGVSDKGLYNRSLKTFFDWRPGYLIFLDKDKNAKTKSSSPYQITEIEIKTDLETNPILAATKEPYLEGARVFIRACTKCHSYLGFGGTKAPLIKFLTPRWEDNLKLMEFIKNPQETIGRNIAMSGFQGSKDELNHLVHFLRSIEVEQ</sequence>
<keyword evidence="1 4" id="KW-0349">Heme</keyword>
<dbReference type="RefSeq" id="WP_143071213.1">
    <property type="nucleotide sequence ID" value="NZ_FSRO01000001.1"/>
</dbReference>
<organism evidence="7 8">
    <name type="scientific">Nitrosomonas cryotolerans ATCC 49181</name>
    <dbReference type="NCBI Taxonomy" id="1131553"/>
    <lineage>
        <taxon>Bacteria</taxon>
        <taxon>Pseudomonadati</taxon>
        <taxon>Pseudomonadota</taxon>
        <taxon>Betaproteobacteria</taxon>
        <taxon>Nitrosomonadales</taxon>
        <taxon>Nitrosomonadaceae</taxon>
        <taxon>Nitrosomonas</taxon>
    </lineage>
</organism>
<evidence type="ECO:0000256" key="3">
    <source>
        <dbReference type="ARBA" id="ARBA00023004"/>
    </source>
</evidence>
<keyword evidence="3 4" id="KW-0408">Iron</keyword>
<evidence type="ECO:0000256" key="2">
    <source>
        <dbReference type="ARBA" id="ARBA00022723"/>
    </source>
</evidence>
<evidence type="ECO:0000313" key="8">
    <source>
        <dbReference type="Proteomes" id="UP000185062"/>
    </source>
</evidence>
<name>A0A1N6G5B0_9PROT</name>
<evidence type="ECO:0000256" key="1">
    <source>
        <dbReference type="ARBA" id="ARBA00022617"/>
    </source>
</evidence>
<evidence type="ECO:0000313" key="7">
    <source>
        <dbReference type="EMBL" id="SIO02729.1"/>
    </source>
</evidence>
<dbReference type="Proteomes" id="UP000185062">
    <property type="component" value="Unassembled WGS sequence"/>
</dbReference>
<dbReference type="PROSITE" id="PS51007">
    <property type="entry name" value="CYTC"/>
    <property type="match status" value="1"/>
</dbReference>
<proteinExistence type="predicted"/>